<name>A0A177AZJ4_9BILA</name>
<gene>
    <name evidence="3" type="ORF">A3Q56_05372</name>
</gene>
<evidence type="ECO:0000313" key="4">
    <source>
        <dbReference type="Proteomes" id="UP000078046"/>
    </source>
</evidence>
<dbReference type="EMBL" id="LWCA01000798">
    <property type="protein sequence ID" value="OAF66902.1"/>
    <property type="molecule type" value="Genomic_DNA"/>
</dbReference>
<reference evidence="3 4" key="1">
    <citation type="submission" date="2016-04" db="EMBL/GenBank/DDBJ databases">
        <title>The genome of Intoshia linei affirms orthonectids as highly simplified spiralians.</title>
        <authorList>
            <person name="Mikhailov K.V."/>
            <person name="Slusarev G.S."/>
            <person name="Nikitin M.A."/>
            <person name="Logacheva M.D."/>
            <person name="Penin A."/>
            <person name="Aleoshin V."/>
            <person name="Panchin Y.V."/>
        </authorList>
    </citation>
    <scope>NUCLEOTIDE SEQUENCE [LARGE SCALE GENOMIC DNA]</scope>
    <source>
        <strain evidence="3">Intl2013</strain>
        <tissue evidence="3">Whole animal</tissue>
    </source>
</reference>
<accession>A0A177AZJ4</accession>
<comment type="caution">
    <text evidence="3">The sequence shown here is derived from an EMBL/GenBank/DDBJ whole genome shotgun (WGS) entry which is preliminary data.</text>
</comment>
<proteinExistence type="predicted"/>
<feature type="transmembrane region" description="Helical" evidence="1">
    <location>
        <begin position="70"/>
        <end position="91"/>
    </location>
</feature>
<keyword evidence="2" id="KW-0732">Signal</keyword>
<evidence type="ECO:0000256" key="1">
    <source>
        <dbReference type="SAM" id="Phobius"/>
    </source>
</evidence>
<keyword evidence="1" id="KW-0472">Membrane</keyword>
<organism evidence="3 4">
    <name type="scientific">Intoshia linei</name>
    <dbReference type="NCBI Taxonomy" id="1819745"/>
    <lineage>
        <taxon>Eukaryota</taxon>
        <taxon>Metazoa</taxon>
        <taxon>Spiralia</taxon>
        <taxon>Lophotrochozoa</taxon>
        <taxon>Mesozoa</taxon>
        <taxon>Orthonectida</taxon>
        <taxon>Rhopaluridae</taxon>
        <taxon>Intoshia</taxon>
    </lineage>
</organism>
<keyword evidence="4" id="KW-1185">Reference proteome</keyword>
<evidence type="ECO:0000313" key="3">
    <source>
        <dbReference type="EMBL" id="OAF66902.1"/>
    </source>
</evidence>
<evidence type="ECO:0000256" key="2">
    <source>
        <dbReference type="SAM" id="SignalP"/>
    </source>
</evidence>
<feature type="transmembrane region" description="Helical" evidence="1">
    <location>
        <begin position="31"/>
        <end position="54"/>
    </location>
</feature>
<sequence length="136" mass="15648">MSKKMSLMILCILSLQYNCLQDMKPQSKAGISVFVAATTTYTAILITGLTVFVFRGHEVFPNFQSYEREIILFSITLLDNTLFYGITFSLLKSPFSETYVRHLLDKLYNNKYAGICDDFKSAGQNYFILLFRNYSL</sequence>
<keyword evidence="1" id="KW-1133">Transmembrane helix</keyword>
<feature type="signal peptide" evidence="2">
    <location>
        <begin position="1"/>
        <end position="21"/>
    </location>
</feature>
<keyword evidence="1" id="KW-0812">Transmembrane</keyword>
<dbReference type="AlphaFoldDB" id="A0A177AZJ4"/>
<feature type="chain" id="PRO_5008056748" evidence="2">
    <location>
        <begin position="22"/>
        <end position="136"/>
    </location>
</feature>
<dbReference type="Proteomes" id="UP000078046">
    <property type="component" value="Unassembled WGS sequence"/>
</dbReference>
<protein>
    <submittedName>
        <fullName evidence="3">Uncharacterized protein</fullName>
    </submittedName>
</protein>